<protein>
    <submittedName>
        <fullName evidence="2">Uncharacterized protein</fullName>
    </submittedName>
</protein>
<dbReference type="EMBL" id="JAKNFS010000031">
    <property type="protein sequence ID" value="MCG4767115.1"/>
    <property type="molecule type" value="Genomic_DNA"/>
</dbReference>
<accession>A0AAE3F4S8</accession>
<evidence type="ECO:0000256" key="1">
    <source>
        <dbReference type="SAM" id="Phobius"/>
    </source>
</evidence>
<dbReference type="AlphaFoldDB" id="A0AAE3F4S8"/>
<organism evidence="2 3">
    <name type="scientific">Fusicatenibacter saccharivorans</name>
    <dbReference type="NCBI Taxonomy" id="1150298"/>
    <lineage>
        <taxon>Bacteria</taxon>
        <taxon>Bacillati</taxon>
        <taxon>Bacillota</taxon>
        <taxon>Clostridia</taxon>
        <taxon>Lachnospirales</taxon>
        <taxon>Lachnospiraceae</taxon>
        <taxon>Fusicatenibacter</taxon>
    </lineage>
</organism>
<keyword evidence="1" id="KW-0472">Membrane</keyword>
<keyword evidence="1" id="KW-1133">Transmembrane helix</keyword>
<gene>
    <name evidence="2" type="ORF">L0N21_16640</name>
</gene>
<evidence type="ECO:0000313" key="2">
    <source>
        <dbReference type="EMBL" id="MCG4767115.1"/>
    </source>
</evidence>
<feature type="transmembrane region" description="Helical" evidence="1">
    <location>
        <begin position="6"/>
        <end position="27"/>
    </location>
</feature>
<feature type="transmembrane region" description="Helical" evidence="1">
    <location>
        <begin position="56"/>
        <end position="78"/>
    </location>
</feature>
<name>A0AAE3F4S8_9FIRM</name>
<keyword evidence="1" id="KW-0812">Transmembrane</keyword>
<dbReference type="Proteomes" id="UP001199915">
    <property type="component" value="Unassembled WGS sequence"/>
</dbReference>
<proteinExistence type="predicted"/>
<dbReference type="RefSeq" id="WP_238033659.1">
    <property type="nucleotide sequence ID" value="NZ_JAKNFS010000031.1"/>
</dbReference>
<reference evidence="2" key="1">
    <citation type="submission" date="2022-01" db="EMBL/GenBank/DDBJ databases">
        <title>Collection of gut derived symbiotic bacterial strains cultured from healthy donors.</title>
        <authorList>
            <person name="Lin H."/>
            <person name="Kohout C."/>
            <person name="Waligurski E."/>
            <person name="Pamer E.G."/>
        </authorList>
    </citation>
    <scope>NUCLEOTIDE SEQUENCE</scope>
    <source>
        <strain evidence="2">DFI.5.49</strain>
    </source>
</reference>
<comment type="caution">
    <text evidence="2">The sequence shown here is derived from an EMBL/GenBank/DDBJ whole genome shotgun (WGS) entry which is preliminary data.</text>
</comment>
<sequence>MEIILLCLYGKVTVIVIFLIIYLYWIWKKVRLIKWEQAPGDTRDWIRNHEKNINKIIKIISGIGLIFMVYCIVIPAILDIPTLVKQEYTVTEGIVESWNYSLQIKSQY</sequence>
<evidence type="ECO:0000313" key="3">
    <source>
        <dbReference type="Proteomes" id="UP001199915"/>
    </source>
</evidence>